<keyword evidence="4" id="KW-1185">Reference proteome</keyword>
<dbReference type="InterPro" id="IPR014729">
    <property type="entry name" value="Rossmann-like_a/b/a_fold"/>
</dbReference>
<evidence type="ECO:0000313" key="3">
    <source>
        <dbReference type="EMBL" id="TDS76837.1"/>
    </source>
</evidence>
<dbReference type="Gene3D" id="3.40.50.620">
    <property type="entry name" value="HUPs"/>
    <property type="match status" value="2"/>
</dbReference>
<dbReference type="SUPFAM" id="SSF52402">
    <property type="entry name" value="Adenine nucleotide alpha hydrolases-like"/>
    <property type="match status" value="2"/>
</dbReference>
<dbReference type="Proteomes" id="UP000295344">
    <property type="component" value="Unassembled WGS sequence"/>
</dbReference>
<feature type="domain" description="UspA" evidence="2">
    <location>
        <begin position="133"/>
        <end position="268"/>
    </location>
</feature>
<dbReference type="Pfam" id="PF00582">
    <property type="entry name" value="Usp"/>
    <property type="match status" value="1"/>
</dbReference>
<accession>A0A4R7FKG6</accession>
<proteinExistence type="inferred from homology"/>
<protein>
    <submittedName>
        <fullName evidence="3">Universal stress protein family protein</fullName>
    </submittedName>
</protein>
<name>A0A4R7FKG6_9MICO</name>
<dbReference type="InterPro" id="IPR006015">
    <property type="entry name" value="Universal_stress_UspA"/>
</dbReference>
<gene>
    <name evidence="3" type="ORF">CLV52_1775</name>
</gene>
<sequence length="288" mass="30182">MTEEVLVGWDGSAAATRAAAWAAARLPGRGRLHLLRVHPAAGGEDEVRAALDELIAALGSVHPGLAIAGRIERGDPLRVLADASAPGTELVVGTRVRPEHPATARRELAVRLAAAARGTVVVVPDVQPAEPGDRVVVGVDGVASVDVALAAAREATRLRQPLLVVHAWWERIGWDALLPFRADVIDRLATEHRAVLDEEADAVVRRFPSLEVTRVAVHAPAVDALADASRYASLVVLGRHTGAVAVPALLGTTALGVLRRRTRPTMIVGAPVVPPAAPERADRADAVV</sequence>
<dbReference type="InterPro" id="IPR006016">
    <property type="entry name" value="UspA"/>
</dbReference>
<dbReference type="EMBL" id="SOAM01000002">
    <property type="protein sequence ID" value="TDS76837.1"/>
    <property type="molecule type" value="Genomic_DNA"/>
</dbReference>
<dbReference type="OrthoDB" id="9772177at2"/>
<organism evidence="3 4">
    <name type="scientific">Amnibacterium kyonggiense</name>
    <dbReference type="NCBI Taxonomy" id="595671"/>
    <lineage>
        <taxon>Bacteria</taxon>
        <taxon>Bacillati</taxon>
        <taxon>Actinomycetota</taxon>
        <taxon>Actinomycetes</taxon>
        <taxon>Micrococcales</taxon>
        <taxon>Microbacteriaceae</taxon>
        <taxon>Amnibacterium</taxon>
    </lineage>
</organism>
<evidence type="ECO:0000256" key="1">
    <source>
        <dbReference type="ARBA" id="ARBA00008791"/>
    </source>
</evidence>
<evidence type="ECO:0000259" key="2">
    <source>
        <dbReference type="Pfam" id="PF00582"/>
    </source>
</evidence>
<reference evidence="3 4" key="1">
    <citation type="submission" date="2019-03" db="EMBL/GenBank/DDBJ databases">
        <title>Genomic Encyclopedia of Archaeal and Bacterial Type Strains, Phase II (KMG-II): from individual species to whole genera.</title>
        <authorList>
            <person name="Goeker M."/>
        </authorList>
    </citation>
    <scope>NUCLEOTIDE SEQUENCE [LARGE SCALE GENOMIC DNA]</scope>
    <source>
        <strain evidence="3 4">DSM 24782</strain>
    </source>
</reference>
<dbReference type="PRINTS" id="PR01438">
    <property type="entry name" value="UNVRSLSTRESS"/>
</dbReference>
<dbReference type="AlphaFoldDB" id="A0A4R7FKG6"/>
<comment type="caution">
    <text evidence="3">The sequence shown here is derived from an EMBL/GenBank/DDBJ whole genome shotgun (WGS) entry which is preliminary data.</text>
</comment>
<evidence type="ECO:0000313" key="4">
    <source>
        <dbReference type="Proteomes" id="UP000295344"/>
    </source>
</evidence>
<comment type="similarity">
    <text evidence="1">Belongs to the universal stress protein A family.</text>
</comment>
<dbReference type="RefSeq" id="WP_133765987.1">
    <property type="nucleotide sequence ID" value="NZ_BAAARP010000002.1"/>
</dbReference>